<dbReference type="EMBL" id="JARKIE010000944">
    <property type="protein sequence ID" value="KAJ7612417.1"/>
    <property type="molecule type" value="Genomic_DNA"/>
</dbReference>
<dbReference type="AlphaFoldDB" id="A0AAD7FDF4"/>
<dbReference type="Proteomes" id="UP001221757">
    <property type="component" value="Unassembled WGS sequence"/>
</dbReference>
<accession>A0AAD7FDF4</accession>
<name>A0AAD7FDF4_MYCRO</name>
<gene>
    <name evidence="1" type="ORF">B0H17DRAFT_1117199</name>
</gene>
<proteinExistence type="predicted"/>
<sequence>MPSQRYLVSLVRKIFSSSLCAGMVRKRVATSSSVAKHSAIPPFPSSRSRTPSTEPLFLASSCSLSLRPVFLAPNHMSRWRSHTSRTLACHEPSKSLVNPREPCNIYVHDPETDYPSIFRPFTAKYGERIAVVSPSPLPPAKCPDVPQPSGSVLIDLAPMPISPLSTADAAELLYLAQAHNKFQHADTARDLSVNAMARRLSAGETLPPEQGHGLLARLRYRARACCRASAIAHYLDWKPTQPVEAWSRPNGLEEMREAEKAGAAIASQFFSPAAEGVHLGKGAPVWRTMGPGAWLADAWLTAGQPKIEKNRWDAAVAFANRVADCKNVVCIPRL</sequence>
<reference evidence="1" key="1">
    <citation type="submission" date="2023-03" db="EMBL/GenBank/DDBJ databases">
        <title>Massive genome expansion in bonnet fungi (Mycena s.s.) driven by repeated elements and novel gene families across ecological guilds.</title>
        <authorList>
            <consortium name="Lawrence Berkeley National Laboratory"/>
            <person name="Harder C.B."/>
            <person name="Miyauchi S."/>
            <person name="Viragh M."/>
            <person name="Kuo A."/>
            <person name="Thoen E."/>
            <person name="Andreopoulos B."/>
            <person name="Lu D."/>
            <person name="Skrede I."/>
            <person name="Drula E."/>
            <person name="Henrissat B."/>
            <person name="Morin E."/>
            <person name="Kohler A."/>
            <person name="Barry K."/>
            <person name="LaButti K."/>
            <person name="Morin E."/>
            <person name="Salamov A."/>
            <person name="Lipzen A."/>
            <person name="Mereny Z."/>
            <person name="Hegedus B."/>
            <person name="Baldrian P."/>
            <person name="Stursova M."/>
            <person name="Weitz H."/>
            <person name="Taylor A."/>
            <person name="Grigoriev I.V."/>
            <person name="Nagy L.G."/>
            <person name="Martin F."/>
            <person name="Kauserud H."/>
        </authorList>
    </citation>
    <scope>NUCLEOTIDE SEQUENCE</scope>
    <source>
        <strain evidence="1">CBHHK067</strain>
    </source>
</reference>
<keyword evidence="2" id="KW-1185">Reference proteome</keyword>
<protein>
    <submittedName>
        <fullName evidence="1">Uncharacterized protein</fullName>
    </submittedName>
</protein>
<comment type="caution">
    <text evidence="1">The sequence shown here is derived from an EMBL/GenBank/DDBJ whole genome shotgun (WGS) entry which is preliminary data.</text>
</comment>
<evidence type="ECO:0000313" key="2">
    <source>
        <dbReference type="Proteomes" id="UP001221757"/>
    </source>
</evidence>
<organism evidence="1 2">
    <name type="scientific">Mycena rosella</name>
    <name type="common">Pink bonnet</name>
    <name type="synonym">Agaricus rosellus</name>
    <dbReference type="NCBI Taxonomy" id="1033263"/>
    <lineage>
        <taxon>Eukaryota</taxon>
        <taxon>Fungi</taxon>
        <taxon>Dikarya</taxon>
        <taxon>Basidiomycota</taxon>
        <taxon>Agaricomycotina</taxon>
        <taxon>Agaricomycetes</taxon>
        <taxon>Agaricomycetidae</taxon>
        <taxon>Agaricales</taxon>
        <taxon>Marasmiineae</taxon>
        <taxon>Mycenaceae</taxon>
        <taxon>Mycena</taxon>
    </lineage>
</organism>
<evidence type="ECO:0000313" key="1">
    <source>
        <dbReference type="EMBL" id="KAJ7612417.1"/>
    </source>
</evidence>